<dbReference type="AlphaFoldDB" id="A0A0H2RQ81"/>
<organism evidence="2 3">
    <name type="scientific">Schizopora paradoxa</name>
    <dbReference type="NCBI Taxonomy" id="27342"/>
    <lineage>
        <taxon>Eukaryota</taxon>
        <taxon>Fungi</taxon>
        <taxon>Dikarya</taxon>
        <taxon>Basidiomycota</taxon>
        <taxon>Agaricomycotina</taxon>
        <taxon>Agaricomycetes</taxon>
        <taxon>Hymenochaetales</taxon>
        <taxon>Schizoporaceae</taxon>
        <taxon>Schizopora</taxon>
    </lineage>
</organism>
<name>A0A0H2RQ81_9AGAM</name>
<dbReference type="EMBL" id="KQ085950">
    <property type="protein sequence ID" value="KLO14014.1"/>
    <property type="molecule type" value="Genomic_DNA"/>
</dbReference>
<keyword evidence="3" id="KW-1185">Reference proteome</keyword>
<protein>
    <submittedName>
        <fullName evidence="2">Uncharacterized protein</fullName>
    </submittedName>
</protein>
<gene>
    <name evidence="2" type="ORF">SCHPADRAFT_334693</name>
</gene>
<evidence type="ECO:0000313" key="2">
    <source>
        <dbReference type="EMBL" id="KLO14014.1"/>
    </source>
</evidence>
<feature type="compositionally biased region" description="Low complexity" evidence="1">
    <location>
        <begin position="47"/>
        <end position="60"/>
    </location>
</feature>
<feature type="compositionally biased region" description="Low complexity" evidence="1">
    <location>
        <begin position="110"/>
        <end position="122"/>
    </location>
</feature>
<proteinExistence type="predicted"/>
<feature type="region of interest" description="Disordered" evidence="1">
    <location>
        <begin position="1"/>
        <end position="139"/>
    </location>
</feature>
<dbReference type="STRING" id="27342.A0A0H2RQ81"/>
<feature type="compositionally biased region" description="Pro residues" evidence="1">
    <location>
        <begin position="61"/>
        <end position="109"/>
    </location>
</feature>
<evidence type="ECO:0000256" key="1">
    <source>
        <dbReference type="SAM" id="MobiDB-lite"/>
    </source>
</evidence>
<dbReference type="InParanoid" id="A0A0H2RQ81"/>
<sequence length="316" mass="35906">MGRPPKYKNEDEIHEARKRQKREWYQNNKVIVNKRRHRKRRAEETRASASVSNASRSSQPEPSPPPTQDVPSPSPPPPSQRTPSPPPPPPPPPPPITAPSYRPPSPPYQLLPRPTRRLSQSPSPSPPSPPSSPRPSRSSISALLNHERPISQPNGRETEVDWRNPTRLDSCRSIPLVLYREARSALRDAPAVQDANQSYCHWRNFYSAFSRDGLVAMARTIYFDLAAMLDDDHSKSQAYDDLADALDELSRRLHDALQYAINSPQGRGSIVKLLEGLDRKMEKLSEVLCEMIIFRQDGQAPFLQMAQRRQFSYNFL</sequence>
<reference evidence="2 3" key="1">
    <citation type="submission" date="2015-04" db="EMBL/GenBank/DDBJ databases">
        <title>Complete genome sequence of Schizopora paradoxa KUC8140, a cosmopolitan wood degrader in East Asia.</title>
        <authorList>
            <consortium name="DOE Joint Genome Institute"/>
            <person name="Min B."/>
            <person name="Park H."/>
            <person name="Jang Y."/>
            <person name="Kim J.-J."/>
            <person name="Kim K.H."/>
            <person name="Pangilinan J."/>
            <person name="Lipzen A."/>
            <person name="Riley R."/>
            <person name="Grigoriev I.V."/>
            <person name="Spatafora J.W."/>
            <person name="Choi I.-G."/>
        </authorList>
    </citation>
    <scope>NUCLEOTIDE SEQUENCE [LARGE SCALE GENOMIC DNA]</scope>
    <source>
        <strain evidence="2 3">KUC8140</strain>
    </source>
</reference>
<dbReference type="Proteomes" id="UP000053477">
    <property type="component" value="Unassembled WGS sequence"/>
</dbReference>
<evidence type="ECO:0000313" key="3">
    <source>
        <dbReference type="Proteomes" id="UP000053477"/>
    </source>
</evidence>
<dbReference type="PRINTS" id="PR01217">
    <property type="entry name" value="PRICHEXTENSN"/>
</dbReference>
<accession>A0A0H2RQ81</accession>
<feature type="compositionally biased region" description="Pro residues" evidence="1">
    <location>
        <begin position="123"/>
        <end position="133"/>
    </location>
</feature>